<accession>A0A813SH04</accession>
<evidence type="ECO:0000313" key="3">
    <source>
        <dbReference type="EMBL" id="CAF0796914.1"/>
    </source>
</evidence>
<gene>
    <name evidence="3" type="ORF">OXX778_LOCUS6261</name>
</gene>
<feature type="compositionally biased region" description="Polar residues" evidence="1">
    <location>
        <begin position="83"/>
        <end position="93"/>
    </location>
</feature>
<name>A0A813SH04_9BILA</name>
<dbReference type="GO" id="GO:0051087">
    <property type="term" value="F:protein-folding chaperone binding"/>
    <property type="evidence" value="ECO:0007669"/>
    <property type="project" value="TreeGrafter"/>
</dbReference>
<feature type="domain" description="Folliculin-interacting protein middle" evidence="2">
    <location>
        <begin position="299"/>
        <end position="417"/>
    </location>
</feature>
<protein>
    <recommendedName>
        <fullName evidence="2">Folliculin-interacting protein middle domain-containing protein</fullName>
    </recommendedName>
</protein>
<dbReference type="AlphaFoldDB" id="A0A813SH04"/>
<evidence type="ECO:0000259" key="2">
    <source>
        <dbReference type="Pfam" id="PF14637"/>
    </source>
</evidence>
<dbReference type="GO" id="GO:0042030">
    <property type="term" value="F:ATPase inhibitor activity"/>
    <property type="evidence" value="ECO:0007669"/>
    <property type="project" value="TreeGrafter"/>
</dbReference>
<feature type="compositionally biased region" description="Polar residues" evidence="1">
    <location>
        <begin position="103"/>
        <end position="112"/>
    </location>
</feature>
<proteinExistence type="predicted"/>
<dbReference type="PANTHER" id="PTHR21634">
    <property type="entry name" value="RE13835P"/>
    <property type="match status" value="1"/>
</dbReference>
<organism evidence="3 4">
    <name type="scientific">Brachionus calyciflorus</name>
    <dbReference type="NCBI Taxonomy" id="104777"/>
    <lineage>
        <taxon>Eukaryota</taxon>
        <taxon>Metazoa</taxon>
        <taxon>Spiralia</taxon>
        <taxon>Gnathifera</taxon>
        <taxon>Rotifera</taxon>
        <taxon>Eurotatoria</taxon>
        <taxon>Monogononta</taxon>
        <taxon>Pseudotrocha</taxon>
        <taxon>Ploima</taxon>
        <taxon>Brachionidae</taxon>
        <taxon>Brachionus</taxon>
    </lineage>
</organism>
<feature type="region of interest" description="Disordered" evidence="1">
    <location>
        <begin position="83"/>
        <end position="112"/>
    </location>
</feature>
<dbReference type="EMBL" id="CAJNOC010000730">
    <property type="protein sequence ID" value="CAF0796914.1"/>
    <property type="molecule type" value="Genomic_DNA"/>
</dbReference>
<dbReference type="InterPro" id="IPR028085">
    <property type="entry name" value="FNIP_mid_dom"/>
</dbReference>
<feature type="non-terminal residue" evidence="3">
    <location>
        <position position="417"/>
    </location>
</feature>
<evidence type="ECO:0000313" key="4">
    <source>
        <dbReference type="Proteomes" id="UP000663879"/>
    </source>
</evidence>
<dbReference type="GO" id="GO:0005737">
    <property type="term" value="C:cytoplasm"/>
    <property type="evidence" value="ECO:0007669"/>
    <property type="project" value="TreeGrafter"/>
</dbReference>
<sequence length="417" mass="47488">MASIIDTYTARYYQLTKEQLNIPKYIRPSKLDNNQTSKITRPICLKKSNSELENLISTTSKLKLRLLVFKEDSKGSRSNIFDSEKCQTNTLSSPKKPMASRSMPKSSNLTETSTKLNNEVIKRMVFGSFPMNVCNNTAIKVHSLKNSSKTMISNVFTYFDTTKINQDNCFCDENEQNSSPKSLNLTKTKTIPIKKAQSRPIQSNSFTSSNHNFNLISPGSSVPSSTMFYGSYAGIYKRLMRSVSNSLISDNTSTVHNTSIDQDMNFNDLIDSTSSRNSHENRSLYGSNNGSVQQSLCEKCYSKYKIGVAVVFCLPNRQRNSSLSENMNLNNNENFYEFFFSHLPLIEHQFKELIIDKLNTNLPVYFSNKFTHRVSITSSSSLNASNFAKRLLSDFENFERKFNLLYLSPRLNEPAWL</sequence>
<dbReference type="Proteomes" id="UP000663879">
    <property type="component" value="Unassembled WGS sequence"/>
</dbReference>
<dbReference type="OrthoDB" id="10588849at2759"/>
<evidence type="ECO:0000256" key="1">
    <source>
        <dbReference type="SAM" id="MobiDB-lite"/>
    </source>
</evidence>
<comment type="caution">
    <text evidence="3">The sequence shown here is derived from an EMBL/GenBank/DDBJ whole genome shotgun (WGS) entry which is preliminary data.</text>
</comment>
<dbReference type="PANTHER" id="PTHR21634:SF9">
    <property type="entry name" value="RE13835P"/>
    <property type="match status" value="1"/>
</dbReference>
<dbReference type="Pfam" id="PF14637">
    <property type="entry name" value="FNIP_M"/>
    <property type="match status" value="1"/>
</dbReference>
<reference evidence="3" key="1">
    <citation type="submission" date="2021-02" db="EMBL/GenBank/DDBJ databases">
        <authorList>
            <person name="Nowell W R."/>
        </authorList>
    </citation>
    <scope>NUCLEOTIDE SEQUENCE</scope>
    <source>
        <strain evidence="3">Ploen Becks lab</strain>
    </source>
</reference>
<keyword evidence="4" id="KW-1185">Reference proteome</keyword>